<sequence>MDVTLLVTKSDYCLPNLQCEFQNLGVPYHIEYIENNPELVSAHQIRHSPNILVDGKLVFRHQPTPGELKEYFAR</sequence>
<dbReference type="SUPFAM" id="SSF52833">
    <property type="entry name" value="Thioredoxin-like"/>
    <property type="match status" value="1"/>
</dbReference>
<proteinExistence type="predicted"/>
<gene>
    <name evidence="1" type="ORF">SG35_004950</name>
</gene>
<reference evidence="1 2" key="1">
    <citation type="journal article" date="2015" name="Genome Announc.">
        <title>Draft Genome Sequences of Marine Isolates of Thalassomonas viridans and Thalassomonas actiniarum.</title>
        <authorList>
            <person name="Olonade I."/>
            <person name="van Zyl L.J."/>
            <person name="Trindade M."/>
        </authorList>
    </citation>
    <scope>NUCLEOTIDE SEQUENCE [LARGE SCALE GENOMIC DNA]</scope>
    <source>
        <strain evidence="1 2">A5K-106</strain>
    </source>
</reference>
<evidence type="ECO:0000313" key="1">
    <source>
        <dbReference type="EMBL" id="WDE01757.1"/>
    </source>
</evidence>
<dbReference type="InterPro" id="IPR036249">
    <property type="entry name" value="Thioredoxin-like_sf"/>
</dbReference>
<accession>A0AAE9YY51</accession>
<keyword evidence="2" id="KW-1185">Reference proteome</keyword>
<dbReference type="KEGG" id="tact:SG35_004950"/>
<dbReference type="Proteomes" id="UP000032568">
    <property type="component" value="Chromosome"/>
</dbReference>
<dbReference type="AlphaFoldDB" id="A0AAE9YY51"/>
<organism evidence="1 2">
    <name type="scientific">Thalassomonas actiniarum</name>
    <dbReference type="NCBI Taxonomy" id="485447"/>
    <lineage>
        <taxon>Bacteria</taxon>
        <taxon>Pseudomonadati</taxon>
        <taxon>Pseudomonadota</taxon>
        <taxon>Gammaproteobacteria</taxon>
        <taxon>Alteromonadales</taxon>
        <taxon>Colwelliaceae</taxon>
        <taxon>Thalassomonas</taxon>
    </lineage>
</organism>
<evidence type="ECO:0008006" key="3">
    <source>
        <dbReference type="Google" id="ProtNLM"/>
    </source>
</evidence>
<reference evidence="1 2" key="2">
    <citation type="journal article" date="2022" name="Mar. Drugs">
        <title>Bioassay-Guided Fractionation Leads to the Detection of Cholic Acid Generated by the Rare Thalassomonas sp.</title>
        <authorList>
            <person name="Pheiffer F."/>
            <person name="Schneider Y.K."/>
            <person name="Hansen E.H."/>
            <person name="Andersen J.H."/>
            <person name="Isaksson J."/>
            <person name="Busche T."/>
            <person name="R C."/>
            <person name="Kalinowski J."/>
            <person name="Zyl L.V."/>
            <person name="Trindade M."/>
        </authorList>
    </citation>
    <scope>NUCLEOTIDE SEQUENCE [LARGE SCALE GENOMIC DNA]</scope>
    <source>
        <strain evidence="1 2">A5K-106</strain>
    </source>
</reference>
<dbReference type="EMBL" id="CP059735">
    <property type="protein sequence ID" value="WDE01757.1"/>
    <property type="molecule type" value="Genomic_DNA"/>
</dbReference>
<evidence type="ECO:0000313" key="2">
    <source>
        <dbReference type="Proteomes" id="UP000032568"/>
    </source>
</evidence>
<name>A0AAE9YY51_9GAMM</name>
<protein>
    <recommendedName>
        <fullName evidence="3">Thioredoxin-like fold domain-containing protein</fullName>
    </recommendedName>
</protein>